<name>A0A8H5SX66_FUSHE</name>
<protein>
    <submittedName>
        <fullName evidence="3">Mitochondrial ATP synthase gamma subunit</fullName>
    </submittedName>
</protein>
<gene>
    <name evidence="3" type="ORF">FHETE_8834</name>
</gene>
<dbReference type="Pfam" id="PF24476">
    <property type="entry name" value="DUF7580"/>
    <property type="match status" value="1"/>
</dbReference>
<evidence type="ECO:0000256" key="1">
    <source>
        <dbReference type="SAM" id="MobiDB-lite"/>
    </source>
</evidence>
<keyword evidence="4" id="KW-1185">Reference proteome</keyword>
<dbReference type="Proteomes" id="UP000567885">
    <property type="component" value="Unassembled WGS sequence"/>
</dbReference>
<dbReference type="AlphaFoldDB" id="A0A8H5SX66"/>
<dbReference type="InterPro" id="IPR056002">
    <property type="entry name" value="DUF7580"/>
</dbReference>
<sequence length="612" mass="68879">MAEVAGAVLGAIPLLINALERSAKIFGGRRTSQSKEFRTMQRATEQELIHFRNVLEILLDEILEPEQVIAMLEGPYDKMWNDPTFQAGVKAVLGAHADDFNALCLALHQKLMRVSLELGQFDGNHSGRSKRLKFSIQKYIKQDLQDSRRIMERLERLIHQSIWQSMESMLKDPDVNPALKKVESTREHAKLLCQVLSIGHATDLTMAIYPMASGAGKSISMFTLIFRHRNFEPVSPFGWRKAIVQISPAIKLPSRESGLPHKSEKHKSKANGNGVRSVHFKDNPTNSTRDADRSPEAVWVDSPEGFSRYFFDPEYNNNQQTTVCLRYPMFDGLISVDFCSCEDLHRVSLRDLLKIDPGIPRSARLALVVGLARAFLLFCGTGLMNGNLRSEYIWFTRDSNEILLGNLLLPVRNSDFQRTEKHQHRAPDNLTDPVKAFGRVLVMLGIILVEVLLSRQISSLDEGADVVSPETIKNALDGAKEIALEWGHSCSNAISHCLNNHELTTREKQDLFQERVLKPLEETLRAFSATRSAANAHVVLVQDWDRAISAPKDQAFPLELTDMSIQASPLTDPTTLRVFREYVASMCASCETIPWLSETVYKEGTTQAKYNP</sequence>
<dbReference type="EMBL" id="JAAGWQ010000192">
    <property type="protein sequence ID" value="KAF5660671.1"/>
    <property type="molecule type" value="Genomic_DNA"/>
</dbReference>
<reference evidence="3 4" key="1">
    <citation type="submission" date="2020-05" db="EMBL/GenBank/DDBJ databases">
        <title>Identification and distribution of gene clusters putatively required for synthesis of sphingolipid metabolism inhibitors in phylogenetically diverse species of the filamentous fungus Fusarium.</title>
        <authorList>
            <person name="Kim H.-S."/>
            <person name="Busman M."/>
            <person name="Brown D.W."/>
            <person name="Divon H."/>
            <person name="Uhlig S."/>
            <person name="Proctor R.H."/>
        </authorList>
    </citation>
    <scope>NUCLEOTIDE SEQUENCE [LARGE SCALE GENOMIC DNA]</scope>
    <source>
        <strain evidence="3 4">NRRL 20693</strain>
    </source>
</reference>
<evidence type="ECO:0000313" key="4">
    <source>
        <dbReference type="Proteomes" id="UP000567885"/>
    </source>
</evidence>
<feature type="domain" description="DUF7580" evidence="2">
    <location>
        <begin position="340"/>
        <end position="509"/>
    </location>
</feature>
<dbReference type="PANTHER" id="PTHR35186:SF4">
    <property type="entry name" value="PRION-INHIBITION AND PROPAGATION HELO DOMAIN-CONTAINING PROTEIN"/>
    <property type="match status" value="1"/>
</dbReference>
<feature type="region of interest" description="Disordered" evidence="1">
    <location>
        <begin position="254"/>
        <end position="295"/>
    </location>
</feature>
<comment type="caution">
    <text evidence="3">The sequence shown here is derived from an EMBL/GenBank/DDBJ whole genome shotgun (WGS) entry which is preliminary data.</text>
</comment>
<accession>A0A8H5SX66</accession>
<dbReference type="PANTHER" id="PTHR35186">
    <property type="entry name" value="ANK_REP_REGION DOMAIN-CONTAINING PROTEIN"/>
    <property type="match status" value="1"/>
</dbReference>
<dbReference type="OrthoDB" id="3565018at2759"/>
<evidence type="ECO:0000313" key="3">
    <source>
        <dbReference type="EMBL" id="KAF5660671.1"/>
    </source>
</evidence>
<proteinExistence type="predicted"/>
<evidence type="ECO:0000259" key="2">
    <source>
        <dbReference type="Pfam" id="PF24476"/>
    </source>
</evidence>
<organism evidence="3 4">
    <name type="scientific">Fusarium heterosporum</name>
    <dbReference type="NCBI Taxonomy" id="42747"/>
    <lineage>
        <taxon>Eukaryota</taxon>
        <taxon>Fungi</taxon>
        <taxon>Dikarya</taxon>
        <taxon>Ascomycota</taxon>
        <taxon>Pezizomycotina</taxon>
        <taxon>Sordariomycetes</taxon>
        <taxon>Hypocreomycetidae</taxon>
        <taxon>Hypocreales</taxon>
        <taxon>Nectriaceae</taxon>
        <taxon>Fusarium</taxon>
        <taxon>Fusarium heterosporum species complex</taxon>
    </lineage>
</organism>